<dbReference type="Gene3D" id="1.10.287.130">
    <property type="match status" value="1"/>
</dbReference>
<proteinExistence type="predicted"/>
<comment type="catalytic activity">
    <reaction evidence="1">
        <text>ATP + protein L-histidine = ADP + protein N-phospho-L-histidine.</text>
        <dbReference type="EC" id="2.7.13.3"/>
    </reaction>
</comment>
<evidence type="ECO:0000313" key="5">
    <source>
        <dbReference type="EMBL" id="ETO91687.1"/>
    </source>
</evidence>
<evidence type="ECO:0000256" key="1">
    <source>
        <dbReference type="ARBA" id="ARBA00000085"/>
    </source>
</evidence>
<keyword evidence="3" id="KW-0472">Membrane</keyword>
<reference evidence="5 6" key="1">
    <citation type="journal article" date="2013" name="PLoS ONE">
        <title>Bacterial endosymbiosis in a chordate host: long-term co-evolution and conservation of secondary metabolism.</title>
        <authorList>
            <person name="Kwan J.C."/>
            <person name="Schmidt E.W."/>
        </authorList>
    </citation>
    <scope>NUCLEOTIDE SEQUENCE [LARGE SCALE GENOMIC DNA]</scope>
    <source>
        <strain evidence="6">L6</strain>
    </source>
</reference>
<dbReference type="GO" id="GO:0005886">
    <property type="term" value="C:plasma membrane"/>
    <property type="evidence" value="ECO:0007669"/>
    <property type="project" value="TreeGrafter"/>
</dbReference>
<dbReference type="GO" id="GO:0000155">
    <property type="term" value="F:phosphorelay sensor kinase activity"/>
    <property type="evidence" value="ECO:0007669"/>
    <property type="project" value="InterPro"/>
</dbReference>
<dbReference type="AlphaFoldDB" id="W2V216"/>
<dbReference type="InterPro" id="IPR052023">
    <property type="entry name" value="Histidine_kinase_KdpD"/>
</dbReference>
<dbReference type="InterPro" id="IPR036097">
    <property type="entry name" value="HisK_dim/P_sf"/>
</dbReference>
<comment type="caution">
    <text evidence="5">The sequence shown here is derived from an EMBL/GenBank/DDBJ whole genome shotgun (WGS) entry which is preliminary data.</text>
</comment>
<dbReference type="Pfam" id="PF00512">
    <property type="entry name" value="HisKA"/>
    <property type="match status" value="1"/>
</dbReference>
<feature type="domain" description="Signal transduction histidine kinase dimerisation/phosphoacceptor" evidence="4">
    <location>
        <begin position="226"/>
        <end position="293"/>
    </location>
</feature>
<dbReference type="Proteomes" id="UP000018951">
    <property type="component" value="Unassembled WGS sequence"/>
</dbReference>
<evidence type="ECO:0000313" key="6">
    <source>
        <dbReference type="Proteomes" id="UP000018951"/>
    </source>
</evidence>
<evidence type="ECO:0000259" key="4">
    <source>
        <dbReference type="SMART" id="SM00388"/>
    </source>
</evidence>
<keyword evidence="3" id="KW-1133">Transmembrane helix</keyword>
<keyword evidence="5" id="KW-0418">Kinase</keyword>
<dbReference type="STRING" id="1401685.P857_857"/>
<feature type="transmembrane region" description="Helical" evidence="3">
    <location>
        <begin position="20"/>
        <end position="41"/>
    </location>
</feature>
<name>W2V216_9RICK</name>
<dbReference type="EMBL" id="AXCJ01000001">
    <property type="protein sequence ID" value="ETO91687.1"/>
    <property type="molecule type" value="Genomic_DNA"/>
</dbReference>
<evidence type="ECO:0000256" key="3">
    <source>
        <dbReference type="SAM" id="Phobius"/>
    </source>
</evidence>
<feature type="transmembrane region" description="Helical" evidence="3">
    <location>
        <begin position="174"/>
        <end position="195"/>
    </location>
</feature>
<dbReference type="SMART" id="SM00388">
    <property type="entry name" value="HisKA"/>
    <property type="match status" value="1"/>
</dbReference>
<sequence length="463" mass="54084">MKANANVQRITYLFSDVRFIVFNIIIPICSILVSFFVSEILQRYNTGYKEYEQELSRVLHNIQDTIQYIQNHQDINFTHYKLNNTLSTEKSLAEILNHEFPLNLYNIMKHYVENTSNLSFVVVASQDREKYTRVISSQDFNINKLQHCNISPINSTYTLYLCPNSKTKFMLTPYLQMFVTFLVSLFTMSTGLTYLSNNLKPSFRFVVKSVNPLSEQQNWKNIDSHITSQFLHNLTHELRNPISTLLSMSNIIKNQALDFYNAQNLYTETVDQESKKLMDMVDNLIEIIKITNNTIPVHNTSHVSIHDIIEKILKHLKERIYSQHIHVDFEQTQEIIPIMLLDYHKTYTAILHIMTSIIAYCDQHNTIIIGTYYTQKGKKASIIFSCDIEISFTNQQQFIYSNGNNDNSYIPIPEPEISLYIAREHMASQKVKWSLSSKNNSTKIILSFPDKLLIVNDRFMSKF</sequence>
<organism evidence="5 6">
    <name type="scientific">Candidatus Xenolissoclinum pacificiensis L6</name>
    <dbReference type="NCBI Taxonomy" id="1401685"/>
    <lineage>
        <taxon>Bacteria</taxon>
        <taxon>Pseudomonadati</taxon>
        <taxon>Pseudomonadota</taxon>
        <taxon>Alphaproteobacteria</taxon>
        <taxon>Rickettsiales</taxon>
        <taxon>Anaplasmataceae</taxon>
        <taxon>Candidatus Xenolissoclinum</taxon>
    </lineage>
</organism>
<keyword evidence="6" id="KW-1185">Reference proteome</keyword>
<accession>W2V216</accession>
<evidence type="ECO:0000256" key="2">
    <source>
        <dbReference type="ARBA" id="ARBA00012438"/>
    </source>
</evidence>
<dbReference type="SUPFAM" id="SSF47384">
    <property type="entry name" value="Homodimeric domain of signal transducing histidine kinase"/>
    <property type="match status" value="1"/>
</dbReference>
<dbReference type="PANTHER" id="PTHR45569">
    <property type="entry name" value="SENSOR PROTEIN KDPD"/>
    <property type="match status" value="1"/>
</dbReference>
<keyword evidence="5" id="KW-0808">Transferase</keyword>
<dbReference type="PANTHER" id="PTHR45569:SF1">
    <property type="entry name" value="SENSOR PROTEIN KDPD"/>
    <property type="match status" value="1"/>
</dbReference>
<protein>
    <recommendedName>
        <fullName evidence="2">histidine kinase</fullName>
        <ecNumber evidence="2">2.7.13.3</ecNumber>
    </recommendedName>
</protein>
<dbReference type="InterPro" id="IPR003661">
    <property type="entry name" value="HisK_dim/P_dom"/>
</dbReference>
<dbReference type="EC" id="2.7.13.3" evidence="2"/>
<keyword evidence="3" id="KW-0812">Transmembrane</keyword>
<dbReference type="CDD" id="cd00082">
    <property type="entry name" value="HisKA"/>
    <property type="match status" value="1"/>
</dbReference>
<gene>
    <name evidence="5" type="ORF">P857_857</name>
</gene>